<protein>
    <recommendedName>
        <fullName evidence="6">BHLH domain-containing protein</fullName>
    </recommendedName>
</protein>
<dbReference type="PANTHER" id="PTHR46117">
    <property type="entry name" value="FI24210P1"/>
    <property type="match status" value="1"/>
</dbReference>
<feature type="region of interest" description="Disordered" evidence="5">
    <location>
        <begin position="182"/>
        <end position="240"/>
    </location>
</feature>
<feature type="region of interest" description="Disordered" evidence="5">
    <location>
        <begin position="1"/>
        <end position="22"/>
    </location>
</feature>
<keyword evidence="3" id="KW-0804">Transcription</keyword>
<dbReference type="Pfam" id="PF00010">
    <property type="entry name" value="HLH"/>
    <property type="match status" value="1"/>
</dbReference>
<feature type="region of interest" description="Disordered" evidence="5">
    <location>
        <begin position="383"/>
        <end position="419"/>
    </location>
</feature>
<dbReference type="PANTHER" id="PTHR46117:SF3">
    <property type="entry name" value="FI24210P1"/>
    <property type="match status" value="1"/>
</dbReference>
<dbReference type="InterPro" id="IPR011598">
    <property type="entry name" value="bHLH_dom"/>
</dbReference>
<feature type="compositionally biased region" description="Polar residues" evidence="5">
    <location>
        <begin position="186"/>
        <end position="195"/>
    </location>
</feature>
<name>A0A2J6PUK9_9HELO</name>
<evidence type="ECO:0000259" key="6">
    <source>
        <dbReference type="PROSITE" id="PS50888"/>
    </source>
</evidence>
<evidence type="ECO:0000256" key="5">
    <source>
        <dbReference type="SAM" id="MobiDB-lite"/>
    </source>
</evidence>
<dbReference type="GO" id="GO:0005634">
    <property type="term" value="C:nucleus"/>
    <property type="evidence" value="ECO:0007669"/>
    <property type="project" value="UniProtKB-SubCell"/>
</dbReference>
<feature type="compositionally biased region" description="Polar residues" evidence="5">
    <location>
        <begin position="202"/>
        <end position="214"/>
    </location>
</feature>
<evidence type="ECO:0000313" key="8">
    <source>
        <dbReference type="Proteomes" id="UP000235672"/>
    </source>
</evidence>
<feature type="compositionally biased region" description="Acidic residues" evidence="5">
    <location>
        <begin position="578"/>
        <end position="588"/>
    </location>
</feature>
<dbReference type="PROSITE" id="PS50888">
    <property type="entry name" value="BHLH"/>
    <property type="match status" value="1"/>
</dbReference>
<keyword evidence="8" id="KW-1185">Reference proteome</keyword>
<gene>
    <name evidence="7" type="ORF">NA56DRAFT_578808</name>
</gene>
<dbReference type="InterPro" id="IPR051732">
    <property type="entry name" value="USF"/>
</dbReference>
<accession>A0A2J6PUK9</accession>
<feature type="domain" description="BHLH" evidence="6">
    <location>
        <begin position="339"/>
        <end position="451"/>
    </location>
</feature>
<reference evidence="7 8" key="1">
    <citation type="submission" date="2016-05" db="EMBL/GenBank/DDBJ databases">
        <title>A degradative enzymes factory behind the ericoid mycorrhizal symbiosis.</title>
        <authorList>
            <consortium name="DOE Joint Genome Institute"/>
            <person name="Martino E."/>
            <person name="Morin E."/>
            <person name="Grelet G."/>
            <person name="Kuo A."/>
            <person name="Kohler A."/>
            <person name="Daghino S."/>
            <person name="Barry K."/>
            <person name="Choi C."/>
            <person name="Cichocki N."/>
            <person name="Clum A."/>
            <person name="Copeland A."/>
            <person name="Hainaut M."/>
            <person name="Haridas S."/>
            <person name="Labutti K."/>
            <person name="Lindquist E."/>
            <person name="Lipzen A."/>
            <person name="Khouja H.-R."/>
            <person name="Murat C."/>
            <person name="Ohm R."/>
            <person name="Olson A."/>
            <person name="Spatafora J."/>
            <person name="Veneault-Fourrey C."/>
            <person name="Henrissat B."/>
            <person name="Grigoriev I."/>
            <person name="Martin F."/>
            <person name="Perotto S."/>
        </authorList>
    </citation>
    <scope>NUCLEOTIDE SEQUENCE [LARGE SCALE GENOMIC DNA]</scope>
    <source>
        <strain evidence="7 8">UAMH 7357</strain>
    </source>
</reference>
<keyword evidence="4" id="KW-0539">Nucleus</keyword>
<feature type="region of interest" description="Disordered" evidence="5">
    <location>
        <begin position="318"/>
        <end position="345"/>
    </location>
</feature>
<dbReference type="CDD" id="cd11387">
    <property type="entry name" value="bHLHzip_USF_MITF"/>
    <property type="match status" value="1"/>
</dbReference>
<dbReference type="GO" id="GO:0000981">
    <property type="term" value="F:DNA-binding transcription factor activity, RNA polymerase II-specific"/>
    <property type="evidence" value="ECO:0007669"/>
    <property type="project" value="TreeGrafter"/>
</dbReference>
<dbReference type="STRING" id="1745343.A0A2J6PUK9"/>
<proteinExistence type="predicted"/>
<evidence type="ECO:0000256" key="1">
    <source>
        <dbReference type="ARBA" id="ARBA00004123"/>
    </source>
</evidence>
<dbReference type="OrthoDB" id="690068at2759"/>
<dbReference type="AlphaFoldDB" id="A0A2J6PUK9"/>
<comment type="subcellular location">
    <subcellularLocation>
        <location evidence="1">Nucleus</location>
    </subcellularLocation>
</comment>
<feature type="compositionally biased region" description="Polar residues" evidence="5">
    <location>
        <begin position="528"/>
        <end position="546"/>
    </location>
</feature>
<dbReference type="GO" id="GO:0000978">
    <property type="term" value="F:RNA polymerase II cis-regulatory region sequence-specific DNA binding"/>
    <property type="evidence" value="ECO:0007669"/>
    <property type="project" value="TreeGrafter"/>
</dbReference>
<feature type="compositionally biased region" description="Polar residues" evidence="5">
    <location>
        <begin position="222"/>
        <end position="237"/>
    </location>
</feature>
<sequence>MAGTGASSPFIKDEPEDQFFPSHNNQRFMGGSQQGFNIPQQHFNQFGSHGGSINPSDLTMGGNGVAIPNGGYGSSFQNNFNNQASNPSASFSKGISTFGDDELLDSLGSPNQAGMQSNGQEFGMDFDFPQNMYSGQNGTAALSVDPNHINGYSNTPDGDPIQSPFVHNFNQAQFRHMQPQHAFGNSLHSPGSYTGSPVPGSDMNNGSRDASNYAKQRPRLSQVMQGRKSSNTRSPLTPKTPVMSALHIGSAEHSNFPTEPIRTSQHSHRHQKTLSGQWDQTPSSLNSFGGSDFSPIQGIHPNPAISDILKGTSMPTKLNNGHQAGSAPALQSQEMKRRRRRESHNLVERRRRDNINERIQELSHLVPMHRLEDEKVRKALQNNSPLSPTLAGLSAPPSGMSPPQATSGLAGPGARRATAGNITTGIPIEEKDKGPNKGDILNGAVSWTRDLMWMLHLKLQQQEDLANIIAELGGTFPFEETEDEKRMHTELMDAMLKNDGAKFHYSRAPGTGLRVPKHTDVKGDAIGSSAQGGQLDTSLSPDNHSTGDAGQAGMGGPGQYWSGHNSGGSGAGSISFKEEDEYGMDLTQ</sequence>
<keyword evidence="2" id="KW-0805">Transcription regulation</keyword>
<dbReference type="SUPFAM" id="SSF47459">
    <property type="entry name" value="HLH, helix-loop-helix DNA-binding domain"/>
    <property type="match status" value="1"/>
</dbReference>
<dbReference type="SMART" id="SM00353">
    <property type="entry name" value="HLH"/>
    <property type="match status" value="1"/>
</dbReference>
<dbReference type="EMBL" id="KZ613499">
    <property type="protein sequence ID" value="PMD17596.1"/>
    <property type="molecule type" value="Genomic_DNA"/>
</dbReference>
<feature type="region of interest" description="Disordered" evidence="5">
    <location>
        <begin position="507"/>
        <end position="588"/>
    </location>
</feature>
<evidence type="ECO:0000256" key="4">
    <source>
        <dbReference type="ARBA" id="ARBA00023242"/>
    </source>
</evidence>
<evidence type="ECO:0000256" key="3">
    <source>
        <dbReference type="ARBA" id="ARBA00023163"/>
    </source>
</evidence>
<evidence type="ECO:0000256" key="2">
    <source>
        <dbReference type="ARBA" id="ARBA00023015"/>
    </source>
</evidence>
<dbReference type="Proteomes" id="UP000235672">
    <property type="component" value="Unassembled WGS sequence"/>
</dbReference>
<feature type="compositionally biased region" description="Polar residues" evidence="5">
    <location>
        <begin position="318"/>
        <end position="333"/>
    </location>
</feature>
<dbReference type="GO" id="GO:0046983">
    <property type="term" value="F:protein dimerization activity"/>
    <property type="evidence" value="ECO:0007669"/>
    <property type="project" value="InterPro"/>
</dbReference>
<dbReference type="Gene3D" id="4.10.280.10">
    <property type="entry name" value="Helix-loop-helix DNA-binding domain"/>
    <property type="match status" value="1"/>
</dbReference>
<dbReference type="InterPro" id="IPR036638">
    <property type="entry name" value="HLH_DNA-bd_sf"/>
</dbReference>
<evidence type="ECO:0000313" key="7">
    <source>
        <dbReference type="EMBL" id="PMD17596.1"/>
    </source>
</evidence>
<organism evidence="7 8">
    <name type="scientific">Hyaloscypha hepaticicola</name>
    <dbReference type="NCBI Taxonomy" id="2082293"/>
    <lineage>
        <taxon>Eukaryota</taxon>
        <taxon>Fungi</taxon>
        <taxon>Dikarya</taxon>
        <taxon>Ascomycota</taxon>
        <taxon>Pezizomycotina</taxon>
        <taxon>Leotiomycetes</taxon>
        <taxon>Helotiales</taxon>
        <taxon>Hyaloscyphaceae</taxon>
        <taxon>Hyaloscypha</taxon>
    </lineage>
</organism>